<dbReference type="AlphaFoldDB" id="A0AAV2S8W7"/>
<evidence type="ECO:0000256" key="3">
    <source>
        <dbReference type="ARBA" id="ARBA00023136"/>
    </source>
</evidence>
<feature type="transmembrane region" description="Helical" evidence="4">
    <location>
        <begin position="77"/>
        <end position="100"/>
    </location>
</feature>
<evidence type="ECO:0000256" key="4">
    <source>
        <dbReference type="RuleBase" id="RU367022"/>
    </source>
</evidence>
<evidence type="ECO:0000256" key="1">
    <source>
        <dbReference type="ARBA" id="ARBA00022692"/>
    </source>
</evidence>
<evidence type="ECO:0000313" key="6">
    <source>
        <dbReference type="EMBL" id="CAL4175001.1"/>
    </source>
</evidence>
<feature type="region of interest" description="Disordered" evidence="5">
    <location>
        <begin position="1"/>
        <end position="48"/>
    </location>
</feature>
<evidence type="ECO:0000256" key="5">
    <source>
        <dbReference type="SAM" id="MobiDB-lite"/>
    </source>
</evidence>
<comment type="similarity">
    <text evidence="4">Belongs to the copper transporter (Ctr) (TC 1.A.56) family. SLC31A subfamily.</text>
</comment>
<dbReference type="PANTHER" id="PTHR12483">
    <property type="entry name" value="SOLUTE CARRIER FAMILY 31 COPPER TRANSPORTERS"/>
    <property type="match status" value="1"/>
</dbReference>
<keyword evidence="4" id="KW-0406">Ion transport</keyword>
<dbReference type="GO" id="GO:0016020">
    <property type="term" value="C:membrane"/>
    <property type="evidence" value="ECO:0007669"/>
    <property type="project" value="UniProtKB-SubCell"/>
</dbReference>
<dbReference type="InterPro" id="IPR007274">
    <property type="entry name" value="Cop_transporter"/>
</dbReference>
<protein>
    <recommendedName>
        <fullName evidence="4">Copper transport protein</fullName>
    </recommendedName>
</protein>
<feature type="compositionally biased region" description="Basic and acidic residues" evidence="5">
    <location>
        <begin position="1"/>
        <end position="10"/>
    </location>
</feature>
<keyword evidence="3 4" id="KW-0472">Membrane</keyword>
<dbReference type="Pfam" id="PF04145">
    <property type="entry name" value="Ctr"/>
    <property type="match status" value="1"/>
</dbReference>
<name>A0AAV2S8W7_MEGNR</name>
<keyword evidence="1 4" id="KW-0812">Transmembrane</keyword>
<keyword evidence="4" id="KW-0186">Copper</keyword>
<proteinExistence type="inferred from homology"/>
<evidence type="ECO:0000313" key="7">
    <source>
        <dbReference type="Proteomes" id="UP001497623"/>
    </source>
</evidence>
<comment type="caution">
    <text evidence="6">The sequence shown here is derived from an EMBL/GenBank/DDBJ whole genome shotgun (WGS) entry which is preliminary data.</text>
</comment>
<dbReference type="PANTHER" id="PTHR12483:SF115">
    <property type="entry name" value="COPPER TRANSPORT PROTEIN"/>
    <property type="match status" value="1"/>
</dbReference>
<dbReference type="Proteomes" id="UP001497623">
    <property type="component" value="Unassembled WGS sequence"/>
</dbReference>
<feature type="transmembrane region" description="Helical" evidence="4">
    <location>
        <begin position="154"/>
        <end position="173"/>
    </location>
</feature>
<dbReference type="GO" id="GO:0005375">
    <property type="term" value="F:copper ion transmembrane transporter activity"/>
    <property type="evidence" value="ECO:0007669"/>
    <property type="project" value="UniProtKB-UniRule"/>
</dbReference>
<comment type="subcellular location">
    <subcellularLocation>
        <location evidence="4">Membrane</location>
        <topology evidence="4">Multi-pass membrane protein</topology>
    </subcellularLocation>
</comment>
<keyword evidence="4" id="KW-0187">Copper transport</keyword>
<evidence type="ECO:0000256" key="2">
    <source>
        <dbReference type="ARBA" id="ARBA00022989"/>
    </source>
</evidence>
<organism evidence="6 7">
    <name type="scientific">Meganyctiphanes norvegica</name>
    <name type="common">Northern krill</name>
    <name type="synonym">Thysanopoda norvegica</name>
    <dbReference type="NCBI Taxonomy" id="48144"/>
    <lineage>
        <taxon>Eukaryota</taxon>
        <taxon>Metazoa</taxon>
        <taxon>Ecdysozoa</taxon>
        <taxon>Arthropoda</taxon>
        <taxon>Crustacea</taxon>
        <taxon>Multicrustacea</taxon>
        <taxon>Malacostraca</taxon>
        <taxon>Eumalacostraca</taxon>
        <taxon>Eucarida</taxon>
        <taxon>Euphausiacea</taxon>
        <taxon>Euphausiidae</taxon>
        <taxon>Meganyctiphanes</taxon>
    </lineage>
</organism>
<keyword evidence="4" id="KW-0813">Transport</keyword>
<feature type="transmembrane region" description="Helical" evidence="4">
    <location>
        <begin position="179"/>
        <end position="198"/>
    </location>
</feature>
<accession>A0AAV2S8W7</accession>
<keyword evidence="7" id="KW-1185">Reference proteome</keyword>
<sequence length="213" mass="23626">MDHSGHDHSGHSAVLGTTEDPHAGHDMSGHAGHDMSGHAGHDMSGHTGGGAQTHDMMMAMFFHFGYNETILFSWWKISTIGGLIGSMIGIFVLAMLYEGLKYGREALFRRALAASQYSANLENKNSNNLNADNKAIQYMEQILMPPPMSMMSGGHLLQTFLHMLQFVISYFLMLIFMTYNVWLCLACMLGAGTGYFLFGWRKSVVVDVTEHCH</sequence>
<feature type="compositionally biased region" description="Basic and acidic residues" evidence="5">
    <location>
        <begin position="19"/>
        <end position="44"/>
    </location>
</feature>
<dbReference type="EMBL" id="CAXKWB010053893">
    <property type="protein sequence ID" value="CAL4175001.1"/>
    <property type="molecule type" value="Genomic_DNA"/>
</dbReference>
<keyword evidence="2 4" id="KW-1133">Transmembrane helix</keyword>
<reference evidence="6 7" key="1">
    <citation type="submission" date="2024-05" db="EMBL/GenBank/DDBJ databases">
        <authorList>
            <person name="Wallberg A."/>
        </authorList>
    </citation>
    <scope>NUCLEOTIDE SEQUENCE [LARGE SCALE GENOMIC DNA]</scope>
</reference>
<gene>
    <name evidence="6" type="ORF">MNOR_LOCUS34599</name>
</gene>